<dbReference type="KEGG" id="mcoo:MCOO_45510"/>
<organism evidence="1 2">
    <name type="scientific">Mycobacterium cookii</name>
    <dbReference type="NCBI Taxonomy" id="1775"/>
    <lineage>
        <taxon>Bacteria</taxon>
        <taxon>Bacillati</taxon>
        <taxon>Actinomycetota</taxon>
        <taxon>Actinomycetes</taxon>
        <taxon>Mycobacteriales</taxon>
        <taxon>Mycobacteriaceae</taxon>
        <taxon>Mycobacterium</taxon>
    </lineage>
</organism>
<keyword evidence="2" id="KW-1185">Reference proteome</keyword>
<sequence length="99" mass="10603">MPQMAQPTPSLYALDRALPVLLLEGLRCSGARMKHGSQPHAAVTAAEADPVVWKYPGTVTRAPASGGISSTLMRCRKRHTPCAAISAWRIRYSATGRSS</sequence>
<gene>
    <name evidence="1" type="ORF">MCOO_45510</name>
</gene>
<dbReference type="Proteomes" id="UP000465866">
    <property type="component" value="Chromosome"/>
</dbReference>
<accession>A0A7I7L3L1</accession>
<dbReference type="AlphaFoldDB" id="A0A7I7L3L1"/>
<name>A0A7I7L3L1_9MYCO</name>
<evidence type="ECO:0000313" key="2">
    <source>
        <dbReference type="Proteomes" id="UP000465866"/>
    </source>
</evidence>
<reference evidence="1 2" key="1">
    <citation type="journal article" date="2019" name="Emerg. Microbes Infect.">
        <title>Comprehensive subspecies identification of 175 nontuberculous mycobacteria species based on 7547 genomic profiles.</title>
        <authorList>
            <person name="Matsumoto Y."/>
            <person name="Kinjo T."/>
            <person name="Motooka D."/>
            <person name="Nabeya D."/>
            <person name="Jung N."/>
            <person name="Uechi K."/>
            <person name="Horii T."/>
            <person name="Iida T."/>
            <person name="Fujita J."/>
            <person name="Nakamura S."/>
        </authorList>
    </citation>
    <scope>NUCLEOTIDE SEQUENCE [LARGE SCALE GENOMIC DNA]</scope>
    <source>
        <strain evidence="1 2">JCM 12404</strain>
    </source>
</reference>
<proteinExistence type="predicted"/>
<protein>
    <submittedName>
        <fullName evidence="1">Uncharacterized protein</fullName>
    </submittedName>
</protein>
<dbReference type="EMBL" id="AP022569">
    <property type="protein sequence ID" value="BBX48536.1"/>
    <property type="molecule type" value="Genomic_DNA"/>
</dbReference>
<evidence type="ECO:0000313" key="1">
    <source>
        <dbReference type="EMBL" id="BBX48536.1"/>
    </source>
</evidence>